<dbReference type="NCBIfam" id="TIGR03510">
    <property type="entry name" value="XapX"/>
    <property type="match status" value="1"/>
</dbReference>
<feature type="transmembrane region" description="Helical" evidence="1">
    <location>
        <begin position="21"/>
        <end position="42"/>
    </location>
</feature>
<reference evidence="2 3" key="1">
    <citation type="journal article" date="2006" name="Genome Biol.">
        <title>Genomic analysis reveals that Pseudomonas aeruginosa virulence is combinatorial.</title>
        <authorList>
            <person name="Lee D.G."/>
            <person name="Urbach J.M."/>
            <person name="Wu G."/>
            <person name="Liberati N.T."/>
            <person name="Feinbaum R.L."/>
            <person name="Miyata S."/>
            <person name="Diggins L.T."/>
            <person name="He J."/>
            <person name="Saucier M."/>
            <person name="Deziel E."/>
            <person name="Friedman L."/>
            <person name="Li L."/>
            <person name="Grills G."/>
            <person name="Montgomery K."/>
            <person name="Kucherlapati R."/>
            <person name="Rahme L.G."/>
            <person name="Ausubel F.M."/>
        </authorList>
    </citation>
    <scope>NUCLEOTIDE SEQUENCE [LARGE SCALE GENOMIC DNA]</scope>
    <source>
        <strain evidence="2 3">UCBPP-PA14</strain>
    </source>
</reference>
<organism evidence="2 3">
    <name type="scientific">Pseudomonas aeruginosa (strain UCBPP-PA14)</name>
    <dbReference type="NCBI Taxonomy" id="208963"/>
    <lineage>
        <taxon>Bacteria</taxon>
        <taxon>Pseudomonadati</taxon>
        <taxon>Pseudomonadota</taxon>
        <taxon>Gammaproteobacteria</taxon>
        <taxon>Pseudomonadales</taxon>
        <taxon>Pseudomonadaceae</taxon>
        <taxon>Pseudomonas</taxon>
    </lineage>
</organism>
<keyword evidence="1" id="KW-0472">Membrane</keyword>
<dbReference type="Pfam" id="PF07235">
    <property type="entry name" value="DUF1427"/>
    <property type="match status" value="1"/>
</dbReference>
<gene>
    <name evidence="2" type="ordered locus">PA14_53100</name>
</gene>
<accession>A0A0H2Z6Y8</accession>
<dbReference type="KEGG" id="pau:PA14_53100"/>
<keyword evidence="1" id="KW-0812">Transmembrane</keyword>
<proteinExistence type="predicted"/>
<protein>
    <recommendedName>
        <fullName evidence="4">DUF1427 family protein</fullName>
    </recommendedName>
</protein>
<dbReference type="AlphaFoldDB" id="A0A0H2Z6Y8"/>
<dbReference type="HOGENOM" id="CLU_2603214_0_0_6"/>
<dbReference type="InterPro" id="IPR020017">
    <property type="entry name" value="XapX_domain"/>
</dbReference>
<sequence>MADRCFFGQLDWHHRSPSLSAAMNYLISLGIGLLVGLLYAVLDFRSPAPPAIALVGLLGMQLGEQLFPLGRDLLQQWLH</sequence>
<keyword evidence="1" id="KW-1133">Transmembrane helix</keyword>
<name>A0A0H2Z6Y8_PSEAB</name>
<dbReference type="InterPro" id="IPR009872">
    <property type="entry name" value="DUF1427"/>
</dbReference>
<dbReference type="Proteomes" id="UP000000653">
    <property type="component" value="Chromosome"/>
</dbReference>
<evidence type="ECO:0000313" key="3">
    <source>
        <dbReference type="Proteomes" id="UP000000653"/>
    </source>
</evidence>
<evidence type="ECO:0008006" key="4">
    <source>
        <dbReference type="Google" id="ProtNLM"/>
    </source>
</evidence>
<dbReference type="EMBL" id="CP000438">
    <property type="protein sequence ID" value="ABJ10023.1"/>
    <property type="molecule type" value="Genomic_DNA"/>
</dbReference>
<evidence type="ECO:0000256" key="1">
    <source>
        <dbReference type="SAM" id="Phobius"/>
    </source>
</evidence>
<evidence type="ECO:0000313" key="2">
    <source>
        <dbReference type="EMBL" id="ABJ10023.1"/>
    </source>
</evidence>